<dbReference type="GO" id="GO:0006508">
    <property type="term" value="P:proteolysis"/>
    <property type="evidence" value="ECO:0007669"/>
    <property type="project" value="UniProtKB-KW"/>
</dbReference>
<dbReference type="InterPro" id="IPR036852">
    <property type="entry name" value="Peptidase_S8/S53_dom_sf"/>
</dbReference>
<evidence type="ECO:0000259" key="10">
    <source>
        <dbReference type="PROSITE" id="PS51695"/>
    </source>
</evidence>
<dbReference type="Gene3D" id="3.40.50.200">
    <property type="entry name" value="Peptidase S8/S53 domain"/>
    <property type="match status" value="1"/>
</dbReference>
<feature type="binding site" evidence="8">
    <location>
        <position position="552"/>
    </location>
    <ligand>
        <name>Ca(2+)</name>
        <dbReference type="ChEBI" id="CHEBI:29108"/>
    </ligand>
</feature>
<evidence type="ECO:0000256" key="9">
    <source>
        <dbReference type="SAM" id="SignalP"/>
    </source>
</evidence>
<feature type="binding site" evidence="8">
    <location>
        <position position="550"/>
    </location>
    <ligand>
        <name>Ca(2+)</name>
        <dbReference type="ChEBI" id="CHEBI:29108"/>
    </ligand>
</feature>
<evidence type="ECO:0000256" key="2">
    <source>
        <dbReference type="ARBA" id="ARBA00022670"/>
    </source>
</evidence>
<gene>
    <name evidence="11" type="ORF">DFH07DRAFT_1062571</name>
</gene>
<dbReference type="GO" id="GO:0046872">
    <property type="term" value="F:metal ion binding"/>
    <property type="evidence" value="ECO:0007669"/>
    <property type="project" value="UniProtKB-UniRule"/>
</dbReference>
<name>A0AAD7IQS8_9AGAR</name>
<evidence type="ECO:0000256" key="4">
    <source>
        <dbReference type="ARBA" id="ARBA00022801"/>
    </source>
</evidence>
<dbReference type="InterPro" id="IPR015366">
    <property type="entry name" value="S53_propep"/>
</dbReference>
<keyword evidence="12" id="KW-1185">Reference proteome</keyword>
<dbReference type="EMBL" id="JARJLG010000090">
    <property type="protein sequence ID" value="KAJ7748309.1"/>
    <property type="molecule type" value="Genomic_DNA"/>
</dbReference>
<dbReference type="PANTHER" id="PTHR14218:SF15">
    <property type="entry name" value="TRIPEPTIDYL-PEPTIDASE 1"/>
    <property type="match status" value="1"/>
</dbReference>
<keyword evidence="2 8" id="KW-0645">Protease</keyword>
<keyword evidence="5 8" id="KW-0720">Serine protease</keyword>
<organism evidence="11 12">
    <name type="scientific">Mycena maculata</name>
    <dbReference type="NCBI Taxonomy" id="230809"/>
    <lineage>
        <taxon>Eukaryota</taxon>
        <taxon>Fungi</taxon>
        <taxon>Dikarya</taxon>
        <taxon>Basidiomycota</taxon>
        <taxon>Agaricomycotina</taxon>
        <taxon>Agaricomycetes</taxon>
        <taxon>Agaricomycetidae</taxon>
        <taxon>Agaricales</taxon>
        <taxon>Marasmiineae</taxon>
        <taxon>Mycenaceae</taxon>
        <taxon>Mycena</taxon>
    </lineage>
</organism>
<feature type="active site" description="Charge relay system" evidence="8">
    <location>
        <position position="488"/>
    </location>
</feature>
<dbReference type="PROSITE" id="PS51695">
    <property type="entry name" value="SEDOLISIN"/>
    <property type="match status" value="1"/>
</dbReference>
<evidence type="ECO:0000256" key="7">
    <source>
        <dbReference type="ARBA" id="ARBA00023145"/>
    </source>
</evidence>
<keyword evidence="6 8" id="KW-0106">Calcium</keyword>
<dbReference type="PANTHER" id="PTHR14218">
    <property type="entry name" value="PROTEASE S8 TRIPEPTIDYL PEPTIDASE I CLN2"/>
    <property type="match status" value="1"/>
</dbReference>
<dbReference type="SUPFAM" id="SSF54897">
    <property type="entry name" value="Protease propeptides/inhibitors"/>
    <property type="match status" value="1"/>
</dbReference>
<comment type="cofactor">
    <cofactor evidence="8">
        <name>Ca(2+)</name>
        <dbReference type="ChEBI" id="CHEBI:29108"/>
    </cofactor>
    <text evidence="8">Binds 1 Ca(2+) ion per subunit.</text>
</comment>
<dbReference type="GO" id="GO:0008240">
    <property type="term" value="F:tripeptidyl-peptidase activity"/>
    <property type="evidence" value="ECO:0007669"/>
    <property type="project" value="TreeGrafter"/>
</dbReference>
<dbReference type="GO" id="GO:0005576">
    <property type="term" value="C:extracellular region"/>
    <property type="evidence" value="ECO:0007669"/>
    <property type="project" value="UniProtKB-SubCell"/>
</dbReference>
<accession>A0AAD7IQS8</accession>
<comment type="caution">
    <text evidence="11">The sequence shown here is derived from an EMBL/GenBank/DDBJ whole genome shotgun (WGS) entry which is preliminary data.</text>
</comment>
<feature type="chain" id="PRO_5042054730" evidence="9">
    <location>
        <begin position="19"/>
        <end position="571"/>
    </location>
</feature>
<protein>
    <submittedName>
        <fullName evidence="11">Family S53 protease</fullName>
    </submittedName>
</protein>
<evidence type="ECO:0000313" key="12">
    <source>
        <dbReference type="Proteomes" id="UP001215280"/>
    </source>
</evidence>
<feature type="binding site" evidence="8">
    <location>
        <position position="531"/>
    </location>
    <ligand>
        <name>Ca(2+)</name>
        <dbReference type="ChEBI" id="CHEBI:29108"/>
    </ligand>
</feature>
<feature type="domain" description="Peptidase S53" evidence="10">
    <location>
        <begin position="213"/>
        <end position="571"/>
    </location>
</feature>
<evidence type="ECO:0000313" key="11">
    <source>
        <dbReference type="EMBL" id="KAJ7748309.1"/>
    </source>
</evidence>
<feature type="active site" description="Charge relay system" evidence="8">
    <location>
        <position position="293"/>
    </location>
</feature>
<dbReference type="InterPro" id="IPR050819">
    <property type="entry name" value="Tripeptidyl-peptidase_I"/>
</dbReference>
<sequence>MRLISLLHLAAVLSGGNANPLGRDAMVVHESGAVPSGFSHAGPVSPSQEITLRIALVQSDIAGLQEKTYAVSDPANALYRQHLTPEEVAEYVKPSSETISAVNEWLSGNDIAAKSISPAGDMLQISLSVSKADELLATQFSLFTHVASGTTNIRTLAYSVPASVQNHIQFVHPTIAFVPPLTSGPGFTVVHRKREATPTARSSDEVPESCANSVTPACLQALYGFPTAKATNSAANILAVSGYIDQWANSDDLAEFLSIFLPELEGSSFNLQTLDGGENIQTLSEAGDEADFDVEYAIGMAPGVPVTFISVGDDFFDDAGGFLDTVNFILAEPAATRPTVLTTSYGFNEDELPASVLVEMCNAYMQLGAIGISVLFASGDGGVSGLQPTECTTFVPSAPGGCPFVTSVGGTTGVPPEVGASLSGGGFSNVFTTPEYQIGDVAAYLASIGNEYSGLYNVSGRGLPDVSAQAIDVEFIWMGELFFFTGTSCSTPIFASMVSLLNDRLIAAGKPVLGFLNPFLYSPLGRAALTDITVGNNPGCGTDGFFARTGWDPVTGLGTPNFELLLAAVGL</sequence>
<evidence type="ECO:0000256" key="5">
    <source>
        <dbReference type="ARBA" id="ARBA00022825"/>
    </source>
</evidence>
<feature type="signal peptide" evidence="9">
    <location>
        <begin position="1"/>
        <end position="18"/>
    </location>
</feature>
<dbReference type="InterPro" id="IPR030400">
    <property type="entry name" value="Sedolisin_dom"/>
</dbReference>
<dbReference type="Proteomes" id="UP001215280">
    <property type="component" value="Unassembled WGS sequence"/>
</dbReference>
<dbReference type="GO" id="GO:0004252">
    <property type="term" value="F:serine-type endopeptidase activity"/>
    <property type="evidence" value="ECO:0007669"/>
    <property type="project" value="UniProtKB-UniRule"/>
</dbReference>
<reference evidence="11" key="1">
    <citation type="submission" date="2023-03" db="EMBL/GenBank/DDBJ databases">
        <title>Massive genome expansion in bonnet fungi (Mycena s.s.) driven by repeated elements and novel gene families across ecological guilds.</title>
        <authorList>
            <consortium name="Lawrence Berkeley National Laboratory"/>
            <person name="Harder C.B."/>
            <person name="Miyauchi S."/>
            <person name="Viragh M."/>
            <person name="Kuo A."/>
            <person name="Thoen E."/>
            <person name="Andreopoulos B."/>
            <person name="Lu D."/>
            <person name="Skrede I."/>
            <person name="Drula E."/>
            <person name="Henrissat B."/>
            <person name="Morin E."/>
            <person name="Kohler A."/>
            <person name="Barry K."/>
            <person name="LaButti K."/>
            <person name="Morin E."/>
            <person name="Salamov A."/>
            <person name="Lipzen A."/>
            <person name="Mereny Z."/>
            <person name="Hegedus B."/>
            <person name="Baldrian P."/>
            <person name="Stursova M."/>
            <person name="Weitz H."/>
            <person name="Taylor A."/>
            <person name="Grigoriev I.V."/>
            <person name="Nagy L.G."/>
            <person name="Martin F."/>
            <person name="Kauserud H."/>
        </authorList>
    </citation>
    <scope>NUCLEOTIDE SEQUENCE</scope>
    <source>
        <strain evidence="11">CBHHK188m</strain>
    </source>
</reference>
<keyword evidence="4 8" id="KW-0378">Hydrolase</keyword>
<evidence type="ECO:0000256" key="1">
    <source>
        <dbReference type="ARBA" id="ARBA00004239"/>
    </source>
</evidence>
<evidence type="ECO:0000256" key="6">
    <source>
        <dbReference type="ARBA" id="ARBA00022837"/>
    </source>
</evidence>
<keyword evidence="3 8" id="KW-0479">Metal-binding</keyword>
<keyword evidence="9" id="KW-0732">Signal</keyword>
<proteinExistence type="predicted"/>
<evidence type="ECO:0000256" key="3">
    <source>
        <dbReference type="ARBA" id="ARBA00022723"/>
    </source>
</evidence>
<feature type="binding site" evidence="8">
    <location>
        <position position="532"/>
    </location>
    <ligand>
        <name>Ca(2+)</name>
        <dbReference type="ChEBI" id="CHEBI:29108"/>
    </ligand>
</feature>
<dbReference type="CDD" id="cd04056">
    <property type="entry name" value="Peptidases_S53"/>
    <property type="match status" value="1"/>
</dbReference>
<comment type="subcellular location">
    <subcellularLocation>
        <location evidence="1">Secreted</location>
        <location evidence="1">Extracellular space</location>
    </subcellularLocation>
</comment>
<dbReference type="AlphaFoldDB" id="A0AAD7IQS8"/>
<dbReference type="SMART" id="SM00944">
    <property type="entry name" value="Pro-kuma_activ"/>
    <property type="match status" value="1"/>
</dbReference>
<keyword evidence="7" id="KW-0865">Zymogen</keyword>
<dbReference type="SUPFAM" id="SSF52743">
    <property type="entry name" value="Subtilisin-like"/>
    <property type="match status" value="1"/>
</dbReference>
<dbReference type="CDD" id="cd11377">
    <property type="entry name" value="Pro-peptidase_S53"/>
    <property type="match status" value="1"/>
</dbReference>
<feature type="active site" description="Charge relay system" evidence="8">
    <location>
        <position position="289"/>
    </location>
</feature>
<dbReference type="Pfam" id="PF09286">
    <property type="entry name" value="Pro-kuma_activ"/>
    <property type="match status" value="1"/>
</dbReference>
<evidence type="ECO:0000256" key="8">
    <source>
        <dbReference type="PROSITE-ProRule" id="PRU01032"/>
    </source>
</evidence>